<dbReference type="Pfam" id="PF01179">
    <property type="entry name" value="Cu_amine_oxid"/>
    <property type="match status" value="1"/>
</dbReference>
<dbReference type="Proteomes" id="UP000722485">
    <property type="component" value="Unassembled WGS sequence"/>
</dbReference>
<keyword evidence="5 9" id="KW-0560">Oxidoreductase</keyword>
<organism evidence="13 14">
    <name type="scientific">Cylindrodendrum hubeiense</name>
    <dbReference type="NCBI Taxonomy" id="595255"/>
    <lineage>
        <taxon>Eukaryota</taxon>
        <taxon>Fungi</taxon>
        <taxon>Dikarya</taxon>
        <taxon>Ascomycota</taxon>
        <taxon>Pezizomycotina</taxon>
        <taxon>Sordariomycetes</taxon>
        <taxon>Hypocreomycetidae</taxon>
        <taxon>Hypocreales</taxon>
        <taxon>Nectriaceae</taxon>
        <taxon>Cylindrodendrum</taxon>
    </lineage>
</organism>
<feature type="active site" description="Proton acceptor" evidence="7">
    <location>
        <position position="375"/>
    </location>
</feature>
<evidence type="ECO:0000313" key="14">
    <source>
        <dbReference type="Proteomes" id="UP000722485"/>
    </source>
</evidence>
<evidence type="ECO:0000313" key="13">
    <source>
        <dbReference type="EMBL" id="KAF7557226.1"/>
    </source>
</evidence>
<dbReference type="InterPro" id="IPR015328">
    <property type="entry name" value="DUF1965"/>
</dbReference>
<dbReference type="Gene3D" id="2.70.98.20">
    <property type="entry name" value="Copper amine oxidase, catalytic domain"/>
    <property type="match status" value="1"/>
</dbReference>
<dbReference type="GO" id="GO:0009308">
    <property type="term" value="P:amine metabolic process"/>
    <property type="evidence" value="ECO:0007669"/>
    <property type="project" value="UniProtKB-UniRule"/>
</dbReference>
<feature type="active site" description="Schiff-base intermediate with substrate; via topaquinone" evidence="7">
    <location>
        <position position="456"/>
    </location>
</feature>
<feature type="domain" description="DUF1965" evidence="12">
    <location>
        <begin position="224"/>
        <end position="290"/>
    </location>
</feature>
<dbReference type="SUPFAM" id="SSF49998">
    <property type="entry name" value="Amine oxidase catalytic domain"/>
    <property type="match status" value="1"/>
</dbReference>
<dbReference type="Gene3D" id="3.10.450.40">
    <property type="match status" value="2"/>
</dbReference>
<dbReference type="EMBL" id="JAANBB010000006">
    <property type="protein sequence ID" value="KAF7557226.1"/>
    <property type="molecule type" value="Genomic_DNA"/>
</dbReference>
<evidence type="ECO:0000256" key="6">
    <source>
        <dbReference type="ARBA" id="ARBA00023008"/>
    </source>
</evidence>
<evidence type="ECO:0000256" key="9">
    <source>
        <dbReference type="RuleBase" id="RU000672"/>
    </source>
</evidence>
<dbReference type="EC" id="1.4.3.-" evidence="9"/>
<keyword evidence="3 9" id="KW-0479">Metal-binding</keyword>
<comment type="similarity">
    <text evidence="2 9">Belongs to the copper/topaquinone oxidase family.</text>
</comment>
<comment type="cofactor">
    <cofactor evidence="9">
        <name>Cu cation</name>
        <dbReference type="ChEBI" id="CHEBI:23378"/>
    </cofactor>
    <text evidence="9">Contains 1 topaquinone per subunit.</text>
</comment>
<dbReference type="GO" id="GO:0005507">
    <property type="term" value="F:copper ion binding"/>
    <property type="evidence" value="ECO:0007669"/>
    <property type="project" value="InterPro"/>
</dbReference>
<keyword evidence="14" id="KW-1185">Reference proteome</keyword>
<dbReference type="InterPro" id="IPR036460">
    <property type="entry name" value="Cu_amine_oxidase_C_sf"/>
</dbReference>
<gene>
    <name evidence="13" type="ORF">G7Z17_g765</name>
</gene>
<evidence type="ECO:0000256" key="10">
    <source>
        <dbReference type="SAM" id="MobiDB-lite"/>
    </source>
</evidence>
<comment type="cofactor">
    <cofactor evidence="1">
        <name>Cu cation</name>
        <dbReference type="ChEBI" id="CHEBI:23378"/>
    </cofactor>
</comment>
<evidence type="ECO:0000256" key="7">
    <source>
        <dbReference type="PIRSR" id="PIRSR600269-50"/>
    </source>
</evidence>
<sequence length="579" mass="65028">MASKLESPRDRPHFQPSASPLGGVSNVCPPIASNAVKSPLKNIFSGLSETELASVIAHLHQNLNLTASVNASSWDNTIAGVELLQPNKTDAAPYLDGFGEVPDRYAKVTIAFSATEEPYIEDYIVGPLPISNETSIEPLNWPCSKGHSRQRNYLPSLDVYKDYLATVSISIEDILLLMFNRTHRHAPDDTLVVDAAQPLWIDDGIVTTWNEYSTVPTDKFDDVSILQAGLAFKTNITGRDPSKWSVIGWYYNGVFYKTTEQFRKAVYTPGFEILPVNIDGEWGSTDPLGETKPHDNIPPPLPIQPQGSRFSVDTDENYVEWMDFSFFLTFTRDTGMRLYDIRYKGERIIYELGMQEAIAHYAGSHPSQSAQTFVDSCFGFAPYTFELVNGYDCPNYATYLNSKFYHKEKLETHNNNICLFEMDSGYPIGRHSAQNYVYSTKNIYFVLRSIGTLGNYDYMFDYAFYLDGSIKVTVRASGYISAAFWAHNSDYGFKIHDAISGSMHDHVINYKLDMDINGTANSLMKVDVVPATEIEDEGRINWAANAASMYSVVNKDSPNKYGEYRGYRLAPGTVHDTFL</sequence>
<protein>
    <recommendedName>
        <fullName evidence="9">Amine oxidase</fullName>
        <ecNumber evidence="9">1.4.3.-</ecNumber>
    </recommendedName>
</protein>
<proteinExistence type="inferred from homology"/>
<dbReference type="InterPro" id="IPR016182">
    <property type="entry name" value="Cu_amine_oxidase_N-reg"/>
</dbReference>
<dbReference type="InterPro" id="IPR000269">
    <property type="entry name" value="Cu_amine_oxidase"/>
</dbReference>
<dbReference type="PANTHER" id="PTHR10638">
    <property type="entry name" value="COPPER AMINE OXIDASE"/>
    <property type="match status" value="1"/>
</dbReference>
<feature type="compositionally biased region" description="Basic and acidic residues" evidence="10">
    <location>
        <begin position="1"/>
        <end position="13"/>
    </location>
</feature>
<dbReference type="GO" id="GO:0048038">
    <property type="term" value="F:quinone binding"/>
    <property type="evidence" value="ECO:0007669"/>
    <property type="project" value="InterPro"/>
</dbReference>
<evidence type="ECO:0000256" key="3">
    <source>
        <dbReference type="ARBA" id="ARBA00022723"/>
    </source>
</evidence>
<keyword evidence="6 9" id="KW-0186">Copper</keyword>
<dbReference type="AlphaFoldDB" id="A0A9P5HG03"/>
<accession>A0A9P5HG03</accession>
<feature type="modified residue" description="2',4',5'-topaquinone" evidence="8">
    <location>
        <position position="456"/>
    </location>
</feature>
<dbReference type="GO" id="GO:0005886">
    <property type="term" value="C:plasma membrane"/>
    <property type="evidence" value="ECO:0007669"/>
    <property type="project" value="TreeGrafter"/>
</dbReference>
<feature type="domain" description="Copper amine oxidase catalytic" evidence="11">
    <location>
        <begin position="303"/>
        <end position="573"/>
    </location>
</feature>
<evidence type="ECO:0000256" key="4">
    <source>
        <dbReference type="ARBA" id="ARBA00022772"/>
    </source>
</evidence>
<dbReference type="GO" id="GO:0008131">
    <property type="term" value="F:primary methylamine oxidase activity"/>
    <property type="evidence" value="ECO:0007669"/>
    <property type="project" value="InterPro"/>
</dbReference>
<dbReference type="SUPFAM" id="SSF54416">
    <property type="entry name" value="Amine oxidase N-terminal region"/>
    <property type="match status" value="2"/>
</dbReference>
<name>A0A9P5HG03_9HYPO</name>
<dbReference type="InterPro" id="IPR015798">
    <property type="entry name" value="Cu_amine_oxidase_C"/>
</dbReference>
<keyword evidence="4 7" id="KW-0801">TPQ</keyword>
<evidence type="ECO:0000256" key="1">
    <source>
        <dbReference type="ARBA" id="ARBA00001935"/>
    </source>
</evidence>
<feature type="region of interest" description="Disordered" evidence="10">
    <location>
        <begin position="1"/>
        <end position="21"/>
    </location>
</feature>
<dbReference type="Pfam" id="PF09248">
    <property type="entry name" value="DUF1965"/>
    <property type="match status" value="1"/>
</dbReference>
<comment type="caution">
    <text evidence="13">The sequence shown here is derived from an EMBL/GenBank/DDBJ whole genome shotgun (WGS) entry which is preliminary data.</text>
</comment>
<evidence type="ECO:0000256" key="8">
    <source>
        <dbReference type="PIRSR" id="PIRSR600269-51"/>
    </source>
</evidence>
<evidence type="ECO:0000256" key="5">
    <source>
        <dbReference type="ARBA" id="ARBA00023002"/>
    </source>
</evidence>
<evidence type="ECO:0000259" key="11">
    <source>
        <dbReference type="Pfam" id="PF01179"/>
    </source>
</evidence>
<dbReference type="PANTHER" id="PTHR10638:SF20">
    <property type="entry name" value="AMINE OXIDASE"/>
    <property type="match status" value="1"/>
</dbReference>
<evidence type="ECO:0000259" key="12">
    <source>
        <dbReference type="Pfam" id="PF09248"/>
    </source>
</evidence>
<evidence type="ECO:0000256" key="2">
    <source>
        <dbReference type="ARBA" id="ARBA00007983"/>
    </source>
</evidence>
<comment type="PTM">
    <text evidence="8 9">Topaquinone (TPQ) is generated by copper-dependent autoxidation of a specific tyrosyl residue.</text>
</comment>
<dbReference type="OrthoDB" id="3341590at2759"/>
<dbReference type="PRINTS" id="PR00766">
    <property type="entry name" value="CUDAOXIDASE"/>
</dbReference>
<reference evidence="13" key="1">
    <citation type="submission" date="2020-03" db="EMBL/GenBank/DDBJ databases">
        <title>Draft Genome Sequence of Cylindrodendrum hubeiense.</title>
        <authorList>
            <person name="Buettner E."/>
            <person name="Kellner H."/>
        </authorList>
    </citation>
    <scope>NUCLEOTIDE SEQUENCE</scope>
    <source>
        <strain evidence="13">IHI 201604</strain>
    </source>
</reference>